<dbReference type="OrthoDB" id="370541at2"/>
<dbReference type="InterPro" id="IPR052196">
    <property type="entry name" value="Bact_Kbp"/>
</dbReference>
<dbReference type="Gene3D" id="3.10.350.10">
    <property type="entry name" value="LysM domain"/>
    <property type="match status" value="1"/>
</dbReference>
<evidence type="ECO:0000259" key="2">
    <source>
        <dbReference type="PROSITE" id="PS51782"/>
    </source>
</evidence>
<protein>
    <recommendedName>
        <fullName evidence="2">LysM domain-containing protein</fullName>
    </recommendedName>
</protein>
<name>A0A5C1QP87_9SPIO</name>
<dbReference type="PROSITE" id="PS51257">
    <property type="entry name" value="PROKAR_LIPOPROTEIN"/>
    <property type="match status" value="1"/>
</dbReference>
<dbReference type="AlphaFoldDB" id="A0A5C1QP87"/>
<accession>A0A5C1QP87</accession>
<dbReference type="PROSITE" id="PS51782">
    <property type="entry name" value="LYSM"/>
    <property type="match status" value="1"/>
</dbReference>
<dbReference type="InterPro" id="IPR036779">
    <property type="entry name" value="LysM_dom_sf"/>
</dbReference>
<evidence type="ECO:0000313" key="3">
    <source>
        <dbReference type="EMBL" id="QEN09501.1"/>
    </source>
</evidence>
<dbReference type="RefSeq" id="WP_149487575.1">
    <property type="nucleotide sequence ID" value="NZ_CP036150.1"/>
</dbReference>
<dbReference type="PANTHER" id="PTHR34700">
    <property type="entry name" value="POTASSIUM BINDING PROTEIN KBP"/>
    <property type="match status" value="1"/>
</dbReference>
<proteinExistence type="predicted"/>
<sequence>MNKKILFTLLFLSLFIVMSCKTAPEPVEEPVEEAVPEEVMEEPVVESGQTLTPVVEVKPETPEVQPVSREELALARQALERAEMVEASRFAPDLMASGYSDLKEAVNLSESDPDAARLLLAGVKEKAEKAFNMGRDGLKAEAYASLESMKTKLLDIKADKYSPDPYNQVLDQFALTKKEIDAENLMEAKKAMALSKTKANNLYKILDENIRWIEILERDTETYLNEAEAEEAYLWADAEFNQAGYQLSQGMIQFRQFDLKGSEATLKEAKFRAKNTLYLTRVRKQQAENDARLMQVQMELEEASTLKIQTETGEIKEASPWSGTDYLNQNPLMDAKADDYETEDSELVEYDLTQVIEEEEEEMMPPEEGVSTLLEKAKVLWQEAITERNAGNFGKSKELLSQAEAYISAYKANAVGKTYTVVYRKVKTDCLWRISEYKEIYDDPFLWPKIWQRNQKSIPNPDLIYPGQVLIIPPVE</sequence>
<keyword evidence="1" id="KW-0732">Signal</keyword>
<dbReference type="KEGG" id="ock:EXM22_16495"/>
<evidence type="ECO:0000313" key="4">
    <source>
        <dbReference type="Proteomes" id="UP000324209"/>
    </source>
</evidence>
<reference evidence="3 4" key="1">
    <citation type="submission" date="2019-02" db="EMBL/GenBank/DDBJ databases">
        <title>Complete Genome Sequence and Methylome Analysis of free living Spirochaetas.</title>
        <authorList>
            <person name="Fomenkov A."/>
            <person name="Dubinina G."/>
            <person name="Leshcheva N."/>
            <person name="Mikheeva N."/>
            <person name="Grabovich M."/>
            <person name="Vincze T."/>
            <person name="Roberts R.J."/>
        </authorList>
    </citation>
    <scope>NUCLEOTIDE SEQUENCE [LARGE SCALE GENOMIC DNA]</scope>
    <source>
        <strain evidence="3 4">K2</strain>
    </source>
</reference>
<dbReference type="PANTHER" id="PTHR34700:SF4">
    <property type="entry name" value="PHAGE-LIKE ELEMENT PBSX PROTEIN XKDP"/>
    <property type="match status" value="1"/>
</dbReference>
<evidence type="ECO:0000256" key="1">
    <source>
        <dbReference type="SAM" id="SignalP"/>
    </source>
</evidence>
<gene>
    <name evidence="3" type="ORF">EXM22_16495</name>
</gene>
<dbReference type="EMBL" id="CP036150">
    <property type="protein sequence ID" value="QEN09501.1"/>
    <property type="molecule type" value="Genomic_DNA"/>
</dbReference>
<feature type="signal peptide" evidence="1">
    <location>
        <begin position="1"/>
        <end position="22"/>
    </location>
</feature>
<feature type="chain" id="PRO_5022743889" description="LysM domain-containing protein" evidence="1">
    <location>
        <begin position="23"/>
        <end position="476"/>
    </location>
</feature>
<dbReference type="Proteomes" id="UP000324209">
    <property type="component" value="Chromosome"/>
</dbReference>
<feature type="domain" description="LysM" evidence="2">
    <location>
        <begin position="417"/>
        <end position="472"/>
    </location>
</feature>
<dbReference type="InterPro" id="IPR018392">
    <property type="entry name" value="LysM"/>
</dbReference>
<dbReference type="CDD" id="cd00118">
    <property type="entry name" value="LysM"/>
    <property type="match status" value="1"/>
</dbReference>
<organism evidence="3 4">
    <name type="scientific">Oceanispirochaeta crateris</name>
    <dbReference type="NCBI Taxonomy" id="2518645"/>
    <lineage>
        <taxon>Bacteria</taxon>
        <taxon>Pseudomonadati</taxon>
        <taxon>Spirochaetota</taxon>
        <taxon>Spirochaetia</taxon>
        <taxon>Spirochaetales</taxon>
        <taxon>Spirochaetaceae</taxon>
        <taxon>Oceanispirochaeta</taxon>
    </lineage>
</organism>
<keyword evidence="4" id="KW-1185">Reference proteome</keyword>